<name>A0A3P6EB32_BRAOL</name>
<organism evidence="2">
    <name type="scientific">Brassica oleracea</name>
    <name type="common">Wild cabbage</name>
    <dbReference type="NCBI Taxonomy" id="3712"/>
    <lineage>
        <taxon>Eukaryota</taxon>
        <taxon>Viridiplantae</taxon>
        <taxon>Streptophyta</taxon>
        <taxon>Embryophyta</taxon>
        <taxon>Tracheophyta</taxon>
        <taxon>Spermatophyta</taxon>
        <taxon>Magnoliopsida</taxon>
        <taxon>eudicotyledons</taxon>
        <taxon>Gunneridae</taxon>
        <taxon>Pentapetalae</taxon>
        <taxon>rosids</taxon>
        <taxon>malvids</taxon>
        <taxon>Brassicales</taxon>
        <taxon>Brassicaceae</taxon>
        <taxon>Brassiceae</taxon>
        <taxon>Brassica</taxon>
    </lineage>
</organism>
<gene>
    <name evidence="2" type="ORF">BOLC9T58904H</name>
</gene>
<accession>A0A3P6EB32</accession>
<feature type="transmembrane region" description="Helical" evidence="1">
    <location>
        <begin position="33"/>
        <end position="54"/>
    </location>
</feature>
<keyword evidence="1" id="KW-1133">Transmembrane helix</keyword>
<keyword evidence="1" id="KW-0812">Transmembrane</keyword>
<evidence type="ECO:0000313" key="2">
    <source>
        <dbReference type="EMBL" id="VDD33581.1"/>
    </source>
</evidence>
<protein>
    <submittedName>
        <fullName evidence="2">Uncharacterized protein</fullName>
    </submittedName>
</protein>
<keyword evidence="1" id="KW-0472">Membrane</keyword>
<dbReference type="AlphaFoldDB" id="A0A3P6EB32"/>
<reference evidence="2" key="1">
    <citation type="submission" date="2018-11" db="EMBL/GenBank/DDBJ databases">
        <authorList>
            <consortium name="Genoscope - CEA"/>
            <person name="William W."/>
        </authorList>
    </citation>
    <scope>NUCLEOTIDE SEQUENCE</scope>
</reference>
<evidence type="ECO:0000256" key="1">
    <source>
        <dbReference type="SAM" id="Phobius"/>
    </source>
</evidence>
<proteinExistence type="predicted"/>
<sequence>MCVLSKKKKKSFDAANLLSLLFYLELRNLDLKCVSSCTGILSVLLVVVFPLYVVSLR</sequence>
<dbReference type="EMBL" id="LR031875">
    <property type="protein sequence ID" value="VDD33581.1"/>
    <property type="molecule type" value="Genomic_DNA"/>
</dbReference>